<sequence>MSRTTSTNTVTQMQNASPSASPRSNTERQSSFAHRNRSREASGQSVEASPRPAQRSLIRTASPSAIASDSSASSSSESEPIHPMHRSRTFARRPRYSSSKAPLNPLSDAEEEEDEDSPPFLPFSDARTVTPPPPTDPGATVKISPKRPPSQRHTPASAKLKALHIPQTAHSSSSSAQSQPQSQNRPPQNPLSSLSPRQRRLAKEGSDGTPSMGSSFSDLDDASVTQSALEEALASNMNRGVASRMSTISQAFRSNVFSGERKH</sequence>
<accession>A0AAE0DK12</accession>
<name>A0AAE0DK12_9LECA</name>
<dbReference type="GO" id="GO:0000045">
    <property type="term" value="P:autophagosome assembly"/>
    <property type="evidence" value="ECO:0007669"/>
    <property type="project" value="InterPro"/>
</dbReference>
<feature type="compositionally biased region" description="Low complexity" evidence="1">
    <location>
        <begin position="171"/>
        <end position="193"/>
    </location>
</feature>
<evidence type="ECO:0000313" key="3">
    <source>
        <dbReference type="Proteomes" id="UP001276659"/>
    </source>
</evidence>
<dbReference type="Proteomes" id="UP001276659">
    <property type="component" value="Unassembled WGS sequence"/>
</dbReference>
<evidence type="ECO:0000256" key="1">
    <source>
        <dbReference type="SAM" id="MobiDB-lite"/>
    </source>
</evidence>
<dbReference type="AlphaFoldDB" id="A0AAE0DK12"/>
<dbReference type="PANTHER" id="PTHR40012:SF1">
    <property type="entry name" value="AUTOPHAGY-RELATED PROTEIN 29"/>
    <property type="match status" value="1"/>
</dbReference>
<protein>
    <submittedName>
        <fullName evidence="2">Uncharacterized protein</fullName>
    </submittedName>
</protein>
<feature type="compositionally biased region" description="Polar residues" evidence="1">
    <location>
        <begin position="1"/>
        <end position="33"/>
    </location>
</feature>
<feature type="compositionally biased region" description="Basic residues" evidence="1">
    <location>
        <begin position="83"/>
        <end position="95"/>
    </location>
</feature>
<keyword evidence="3" id="KW-1185">Reference proteome</keyword>
<feature type="compositionally biased region" description="Low complexity" evidence="1">
    <location>
        <begin position="61"/>
        <end position="78"/>
    </location>
</feature>
<feature type="region of interest" description="Disordered" evidence="1">
    <location>
        <begin position="1"/>
        <end position="227"/>
    </location>
</feature>
<dbReference type="InterPro" id="IPR039113">
    <property type="entry name" value="ATG29"/>
</dbReference>
<dbReference type="PANTHER" id="PTHR40012">
    <property type="entry name" value="AUTOPHAGY-RELATED PROTEIN 29"/>
    <property type="match status" value="1"/>
</dbReference>
<dbReference type="EMBL" id="JASNWA010000007">
    <property type="protein sequence ID" value="KAK3172451.1"/>
    <property type="molecule type" value="Genomic_DNA"/>
</dbReference>
<evidence type="ECO:0000313" key="2">
    <source>
        <dbReference type="EMBL" id="KAK3172451.1"/>
    </source>
</evidence>
<feature type="compositionally biased region" description="Acidic residues" evidence="1">
    <location>
        <begin position="108"/>
        <end position="117"/>
    </location>
</feature>
<organism evidence="2 3">
    <name type="scientific">Lepraria neglecta</name>
    <dbReference type="NCBI Taxonomy" id="209136"/>
    <lineage>
        <taxon>Eukaryota</taxon>
        <taxon>Fungi</taxon>
        <taxon>Dikarya</taxon>
        <taxon>Ascomycota</taxon>
        <taxon>Pezizomycotina</taxon>
        <taxon>Lecanoromycetes</taxon>
        <taxon>OSLEUM clade</taxon>
        <taxon>Lecanoromycetidae</taxon>
        <taxon>Lecanorales</taxon>
        <taxon>Lecanorineae</taxon>
        <taxon>Stereocaulaceae</taxon>
        <taxon>Lepraria</taxon>
    </lineage>
</organism>
<gene>
    <name evidence="2" type="ORF">OEA41_005773</name>
</gene>
<feature type="compositionally biased region" description="Polar residues" evidence="1">
    <location>
        <begin position="208"/>
        <end position="227"/>
    </location>
</feature>
<reference evidence="2" key="1">
    <citation type="submission" date="2022-11" db="EMBL/GenBank/DDBJ databases">
        <title>Chromosomal genome sequence assembly and mating type (MAT) locus characterization of the leprose asexual lichenized fungus Lepraria neglecta (Nyl.) Erichsen.</title>
        <authorList>
            <person name="Allen J.L."/>
            <person name="Pfeffer B."/>
        </authorList>
    </citation>
    <scope>NUCLEOTIDE SEQUENCE</scope>
    <source>
        <strain evidence="2">Allen 5258</strain>
    </source>
</reference>
<dbReference type="GO" id="GO:0000407">
    <property type="term" value="C:phagophore assembly site"/>
    <property type="evidence" value="ECO:0007669"/>
    <property type="project" value="TreeGrafter"/>
</dbReference>
<proteinExistence type="predicted"/>
<comment type="caution">
    <text evidence="2">The sequence shown here is derived from an EMBL/GenBank/DDBJ whole genome shotgun (WGS) entry which is preliminary data.</text>
</comment>